<feature type="domain" description="DNA/pantothenate metabolism flavoprotein C-terminal" evidence="1">
    <location>
        <begin position="8"/>
        <end position="207"/>
    </location>
</feature>
<protein>
    <submittedName>
        <fullName evidence="2">5-phosphopantothenoylcysteine decarboxylase</fullName>
    </submittedName>
</protein>
<evidence type="ECO:0000313" key="3">
    <source>
        <dbReference type="Proteomes" id="UP000035337"/>
    </source>
</evidence>
<organism evidence="2 3">
    <name type="scientific">Endomicrobium proavitum</name>
    <dbReference type="NCBI Taxonomy" id="1408281"/>
    <lineage>
        <taxon>Bacteria</taxon>
        <taxon>Pseudomonadati</taxon>
        <taxon>Elusimicrobiota</taxon>
        <taxon>Endomicrobiia</taxon>
        <taxon>Endomicrobiales</taxon>
        <taxon>Endomicrobiaceae</taxon>
        <taxon>Endomicrobium</taxon>
    </lineage>
</organism>
<dbReference type="KEGG" id="epo:Epro_0176"/>
<dbReference type="Gene3D" id="3.40.50.10300">
    <property type="entry name" value="CoaB-like"/>
    <property type="match status" value="1"/>
</dbReference>
<keyword evidence="3" id="KW-1185">Reference proteome</keyword>
<dbReference type="InterPro" id="IPR007085">
    <property type="entry name" value="DNA/pantothenate-metab_flavo_C"/>
</dbReference>
<dbReference type="InterPro" id="IPR035929">
    <property type="entry name" value="CoaB-like_sf"/>
</dbReference>
<dbReference type="Proteomes" id="UP000035337">
    <property type="component" value="Chromosome"/>
</dbReference>
<gene>
    <name evidence="2" type="primary">coaB</name>
    <name evidence="2" type="ORF">Epro_0176</name>
</gene>
<dbReference type="GO" id="GO:0003824">
    <property type="term" value="F:catalytic activity"/>
    <property type="evidence" value="ECO:0007669"/>
    <property type="project" value="UniProtKB-ARBA"/>
</dbReference>
<dbReference type="STRING" id="1408281.Epro_0176"/>
<dbReference type="SUPFAM" id="SSF102645">
    <property type="entry name" value="CoaB-like"/>
    <property type="match status" value="1"/>
</dbReference>
<evidence type="ECO:0000313" key="2">
    <source>
        <dbReference type="EMBL" id="AKL97555.1"/>
    </source>
</evidence>
<dbReference type="OrthoDB" id="9802554at2"/>
<reference evidence="2 3" key="1">
    <citation type="submission" date="2014-09" db="EMBL/GenBank/DDBJ databases">
        <title>Complete genome sequence of Endomicrobium proavitum.</title>
        <authorList>
            <person name="Zheng H."/>
        </authorList>
    </citation>
    <scope>NUCLEOTIDE SEQUENCE [LARGE SCALE GENOMIC DNA]</scope>
    <source>
        <strain evidence="2 3">Rsa215</strain>
    </source>
</reference>
<dbReference type="Pfam" id="PF04127">
    <property type="entry name" value="DFP"/>
    <property type="match status" value="1"/>
</dbReference>
<name>A0A0G3WI44_9BACT</name>
<dbReference type="AlphaFoldDB" id="A0A0G3WI44"/>
<sequence>MTSSKRLTFLITSGPTKEYLDPVRFISNDSSGKMGAALAEAALKKHHNVIFVTGCASINPPKAARVVNVVSANEMFSAVKKNFKKADVIIGAAAVADFAPAVFSKNKIKKSGKLPVIKLKKNPDIIAYCGKNKKNQIVVSFALETEKLLENAALKLKNKNTDFIVANSKTSICADKSSAHIIFANGLKINLKKSDKKIIAGKIINETIGLFESIKTRKKNS</sequence>
<evidence type="ECO:0000259" key="1">
    <source>
        <dbReference type="Pfam" id="PF04127"/>
    </source>
</evidence>
<dbReference type="GO" id="GO:0015937">
    <property type="term" value="P:coenzyme A biosynthetic process"/>
    <property type="evidence" value="ECO:0007669"/>
    <property type="project" value="UniProtKB-ARBA"/>
</dbReference>
<dbReference type="EMBL" id="CP009498">
    <property type="protein sequence ID" value="AKL97555.1"/>
    <property type="molecule type" value="Genomic_DNA"/>
</dbReference>
<accession>A0A0G3WI44</accession>
<proteinExistence type="predicted"/>
<dbReference type="RefSeq" id="WP_052569730.1">
    <property type="nucleotide sequence ID" value="NZ_CP009498.1"/>
</dbReference>
<dbReference type="PATRIC" id="fig|1408281.3.peg.181"/>